<comment type="caution">
    <text evidence="1">The sequence shown here is derived from an EMBL/GenBank/DDBJ whole genome shotgun (WGS) entry which is preliminary data.</text>
</comment>
<organism evidence="1 2">
    <name type="scientific">Pontimicrobium aquaticum</name>
    <dbReference type="NCBI Taxonomy" id="2565367"/>
    <lineage>
        <taxon>Bacteria</taxon>
        <taxon>Pseudomonadati</taxon>
        <taxon>Bacteroidota</taxon>
        <taxon>Flavobacteriia</taxon>
        <taxon>Flavobacteriales</taxon>
        <taxon>Flavobacteriaceae</taxon>
        <taxon>Pontimicrobium</taxon>
    </lineage>
</organism>
<dbReference type="OrthoDB" id="1356762at2"/>
<gene>
    <name evidence="1" type="ORF">E5167_01900</name>
</gene>
<dbReference type="Proteomes" id="UP000307657">
    <property type="component" value="Unassembled WGS sequence"/>
</dbReference>
<protein>
    <recommendedName>
        <fullName evidence="3">DUF2262 domain-containing protein</fullName>
    </recommendedName>
</protein>
<evidence type="ECO:0000313" key="1">
    <source>
        <dbReference type="EMBL" id="TJY38033.1"/>
    </source>
</evidence>
<sequence length="145" mass="16559">MSFFKKLFGRGHTKLQIVDSDLGQFNSDYIKGSDVIWIGNTKLFGKSIELLMEGNQERISQVQKKIVLSALSDEDNLKSESSIAIKEEYKNAEMDFSSLEDLLEVKAITTNDNGFELSFEQKENPFFYFNVFFENNKQTGVSIDS</sequence>
<keyword evidence="2" id="KW-1185">Reference proteome</keyword>
<dbReference type="AlphaFoldDB" id="A0A4U0F0Y8"/>
<proteinExistence type="predicted"/>
<dbReference type="RefSeq" id="WP_136840465.1">
    <property type="nucleotide sequence ID" value="NZ_SUPL01000001.1"/>
</dbReference>
<accession>A0A4U0F0Y8</accession>
<name>A0A4U0F0Y8_9FLAO</name>
<dbReference type="EMBL" id="SUPL01000001">
    <property type="protein sequence ID" value="TJY38033.1"/>
    <property type="molecule type" value="Genomic_DNA"/>
</dbReference>
<evidence type="ECO:0000313" key="2">
    <source>
        <dbReference type="Proteomes" id="UP000307657"/>
    </source>
</evidence>
<evidence type="ECO:0008006" key="3">
    <source>
        <dbReference type="Google" id="ProtNLM"/>
    </source>
</evidence>
<reference evidence="1 2" key="1">
    <citation type="submission" date="2019-04" db="EMBL/GenBank/DDBJ databases">
        <title>Lacinutrix sp. nov., isolated from marine water.</title>
        <authorList>
            <person name="Kim W."/>
        </authorList>
    </citation>
    <scope>NUCLEOTIDE SEQUENCE [LARGE SCALE GENOMIC DNA]</scope>
    <source>
        <strain evidence="1 2">CAU 1491</strain>
    </source>
</reference>